<gene>
    <name evidence="1" type="ORF">EAF07_08615</name>
</gene>
<evidence type="ECO:0000313" key="2">
    <source>
        <dbReference type="Proteomes" id="UP000279194"/>
    </source>
</evidence>
<accession>A0A3L9DT70</accession>
<organism evidence="1 2">
    <name type="scientific">Streptococcus hillyeri</name>
    <dbReference type="NCBI Taxonomy" id="2282420"/>
    <lineage>
        <taxon>Bacteria</taxon>
        <taxon>Bacillati</taxon>
        <taxon>Bacillota</taxon>
        <taxon>Bacilli</taxon>
        <taxon>Lactobacillales</taxon>
        <taxon>Streptococcaceae</taxon>
        <taxon>Streptococcus</taxon>
    </lineage>
</organism>
<name>A0A3L9DT70_9STRE</name>
<comment type="caution">
    <text evidence="1">The sequence shown here is derived from an EMBL/GenBank/DDBJ whole genome shotgun (WGS) entry which is preliminary data.</text>
</comment>
<dbReference type="Gene3D" id="3.40.570.10">
    <property type="entry name" value="Extracellular Endonuclease, subunit A"/>
    <property type="match status" value="1"/>
</dbReference>
<reference evidence="1 2" key="1">
    <citation type="submission" date="2018-10" db="EMBL/GenBank/DDBJ databases">
        <title>Streptococcus hillyeri sp. nov., isolated from equine tracheal sample.</title>
        <authorList>
            <person name="Macfadyen A.C."/>
            <person name="Waller A."/>
            <person name="Paterson G.K."/>
        </authorList>
    </citation>
    <scope>NUCLEOTIDE SEQUENCE [LARGE SCALE GENOMIC DNA]</scope>
    <source>
        <strain evidence="1 2">28462</strain>
    </source>
</reference>
<sequence length="363" mass="41940">MKELDVLKQLGLKDGELEEILGFQVSYDEKYTVFNVLSDISPRRLVGSKAQGWRVVLNGDTQSYKNNLNLTLKLPPNNPFKINGQKFFHRGHILAKEFYSFIKDERKEGFIKNHDKNGFIQFSVANMQQEKKDNTFRKSQAFYENKITEYLKIGNGKVCYEVKVLFYNKEDKIPIGTKISFKTIENNNNQKALEDCMGCNHIFIPNFDEDFDLSQIPGYVGSEDYREFYHMGYSDEHKKCFNNVAIPNKDGKVYDKYGNQVFYSVSATINDRIKEGIFLNVDEAVVSFGEGAELSVVPFTEQKLSEIPIRKNYYPSRNTKKNTSAVFFSWDAIEKLDGFAMTGLKKQETLIDAFRALNWVSKE</sequence>
<dbReference type="RefSeq" id="WP_121836155.1">
    <property type="nucleotide sequence ID" value="NZ_RCVM01000020.1"/>
</dbReference>
<protein>
    <submittedName>
        <fullName evidence="1">Uncharacterized protein</fullName>
    </submittedName>
</protein>
<dbReference type="InterPro" id="IPR044929">
    <property type="entry name" value="DNA/RNA_non-sp_Endonuclease_sf"/>
</dbReference>
<keyword evidence="2" id="KW-1185">Reference proteome</keyword>
<dbReference type="OrthoDB" id="2235747at2"/>
<proteinExistence type="predicted"/>
<evidence type="ECO:0000313" key="1">
    <source>
        <dbReference type="EMBL" id="RLY01930.1"/>
    </source>
</evidence>
<dbReference type="Proteomes" id="UP000279194">
    <property type="component" value="Unassembled WGS sequence"/>
</dbReference>
<dbReference type="AlphaFoldDB" id="A0A3L9DT70"/>
<dbReference type="EMBL" id="RCVM01000020">
    <property type="protein sequence ID" value="RLY01930.1"/>
    <property type="molecule type" value="Genomic_DNA"/>
</dbReference>